<keyword evidence="3" id="KW-1003">Cell membrane</keyword>
<dbReference type="Proteomes" id="UP001597249">
    <property type="component" value="Unassembled WGS sequence"/>
</dbReference>
<evidence type="ECO:0000256" key="8">
    <source>
        <dbReference type="ARBA" id="ARBA00023065"/>
    </source>
</evidence>
<evidence type="ECO:0000313" key="12">
    <source>
        <dbReference type="Proteomes" id="UP001597249"/>
    </source>
</evidence>
<evidence type="ECO:0000256" key="1">
    <source>
        <dbReference type="ARBA" id="ARBA00004202"/>
    </source>
</evidence>
<dbReference type="InterPro" id="IPR003593">
    <property type="entry name" value="AAA+_ATPase"/>
</dbReference>
<dbReference type="InterPro" id="IPR003439">
    <property type="entry name" value="ABC_transporter-like_ATP-bd"/>
</dbReference>
<evidence type="ECO:0000256" key="4">
    <source>
        <dbReference type="ARBA" id="ARBA00022496"/>
    </source>
</evidence>
<proteinExistence type="predicted"/>
<dbReference type="RefSeq" id="WP_125586076.1">
    <property type="nucleotide sequence ID" value="NZ_JBHTMO010000022.1"/>
</dbReference>
<accession>A0ABW4BAK1</accession>
<dbReference type="Gene3D" id="3.40.50.300">
    <property type="entry name" value="P-loop containing nucleotide triphosphate hydrolases"/>
    <property type="match status" value="1"/>
</dbReference>
<feature type="domain" description="AAA+ ATPase" evidence="10">
    <location>
        <begin position="46"/>
        <end position="258"/>
    </location>
</feature>
<evidence type="ECO:0000256" key="7">
    <source>
        <dbReference type="ARBA" id="ARBA00023004"/>
    </source>
</evidence>
<gene>
    <name evidence="11" type="ORF">ACFQ3L_07200</name>
</gene>
<dbReference type="SUPFAM" id="SSF52540">
    <property type="entry name" value="P-loop containing nucleoside triphosphate hydrolases"/>
    <property type="match status" value="1"/>
</dbReference>
<keyword evidence="2" id="KW-0813">Transport</keyword>
<keyword evidence="8" id="KW-0406">Ion transport</keyword>
<dbReference type="EMBL" id="JBHTMO010000022">
    <property type="protein sequence ID" value="MFD1393358.1"/>
    <property type="molecule type" value="Genomic_DNA"/>
</dbReference>
<evidence type="ECO:0000256" key="3">
    <source>
        <dbReference type="ARBA" id="ARBA00022475"/>
    </source>
</evidence>
<evidence type="ECO:0000259" key="10">
    <source>
        <dbReference type="SMART" id="SM00382"/>
    </source>
</evidence>
<keyword evidence="4" id="KW-0410">Iron transport</keyword>
<sequence>MVFLSSFTLPDEDAEWDFFIKQKSRAYSTYYPFQVFPQKHVPQLTFEPITIFYGDNGSGKSTLLNVIAEKLKLARGTLYNRSSFEEDYLALCDFALGAPVPAGSAVISSDEVFDAMLSTRALNQQIDRRRDQMFDDYLDNKFATFQYHDLSDFDALKKVLEARRKTQSRYVRDNLAKNAREFSNGESALQFFKEKLQDERLYLLDEPENSLSPANQQQLASDLTDRARFFGNQFVIATHSPFLLALPHAKIYDLDRVPVAPARWQDLPEVQTYAQFFADHASEFRKEPPHD</sequence>
<dbReference type="PANTHER" id="PTHR42771">
    <property type="entry name" value="IRON(3+)-HYDROXAMATE IMPORT ATP-BINDING PROTEIN FHUC"/>
    <property type="match status" value="1"/>
</dbReference>
<keyword evidence="9" id="KW-0472">Membrane</keyword>
<comment type="caution">
    <text evidence="11">The sequence shown here is derived from an EMBL/GenBank/DDBJ whole genome shotgun (WGS) entry which is preliminary data.</text>
</comment>
<keyword evidence="5" id="KW-0547">Nucleotide-binding</keyword>
<dbReference type="Pfam" id="PF00005">
    <property type="entry name" value="ABC_tran"/>
    <property type="match status" value="1"/>
</dbReference>
<keyword evidence="12" id="KW-1185">Reference proteome</keyword>
<dbReference type="SMART" id="SM00382">
    <property type="entry name" value="AAA"/>
    <property type="match status" value="1"/>
</dbReference>
<evidence type="ECO:0000256" key="9">
    <source>
        <dbReference type="ARBA" id="ARBA00023136"/>
    </source>
</evidence>
<keyword evidence="6" id="KW-0067">ATP-binding</keyword>
<evidence type="ECO:0000256" key="2">
    <source>
        <dbReference type="ARBA" id="ARBA00022448"/>
    </source>
</evidence>
<reference evidence="12" key="1">
    <citation type="journal article" date="2019" name="Int. J. Syst. Evol. Microbiol.">
        <title>The Global Catalogue of Microorganisms (GCM) 10K type strain sequencing project: providing services to taxonomists for standard genome sequencing and annotation.</title>
        <authorList>
            <consortium name="The Broad Institute Genomics Platform"/>
            <consortium name="The Broad Institute Genome Sequencing Center for Infectious Disease"/>
            <person name="Wu L."/>
            <person name="Ma J."/>
        </authorList>
    </citation>
    <scope>NUCLEOTIDE SEQUENCE [LARGE SCALE GENOMIC DNA]</scope>
    <source>
        <strain evidence="12">CCM 8911</strain>
    </source>
</reference>
<evidence type="ECO:0000313" key="11">
    <source>
        <dbReference type="EMBL" id="MFD1393358.1"/>
    </source>
</evidence>
<dbReference type="PANTHER" id="PTHR42771:SF2">
    <property type="entry name" value="IRON(3+)-HYDROXAMATE IMPORT ATP-BINDING PROTEIN FHUC"/>
    <property type="match status" value="1"/>
</dbReference>
<comment type="subcellular location">
    <subcellularLocation>
        <location evidence="1">Cell membrane</location>
        <topology evidence="1">Peripheral membrane protein</topology>
    </subcellularLocation>
</comment>
<evidence type="ECO:0000256" key="6">
    <source>
        <dbReference type="ARBA" id="ARBA00022840"/>
    </source>
</evidence>
<evidence type="ECO:0000256" key="5">
    <source>
        <dbReference type="ARBA" id="ARBA00022741"/>
    </source>
</evidence>
<protein>
    <submittedName>
        <fullName evidence="11">AAA family ATPase</fullName>
    </submittedName>
</protein>
<organism evidence="11 12">
    <name type="scientific">Lacticaseibacillus jixianensis</name>
    <dbReference type="NCBI Taxonomy" id="2486012"/>
    <lineage>
        <taxon>Bacteria</taxon>
        <taxon>Bacillati</taxon>
        <taxon>Bacillota</taxon>
        <taxon>Bacilli</taxon>
        <taxon>Lactobacillales</taxon>
        <taxon>Lactobacillaceae</taxon>
        <taxon>Lacticaseibacillus</taxon>
    </lineage>
</organism>
<dbReference type="InterPro" id="IPR027417">
    <property type="entry name" value="P-loop_NTPase"/>
</dbReference>
<name>A0ABW4BAK1_9LACO</name>
<keyword evidence="7" id="KW-0408">Iron</keyword>
<dbReference type="InterPro" id="IPR051535">
    <property type="entry name" value="Siderophore_ABC-ATPase"/>
</dbReference>